<feature type="binding site" evidence="10">
    <location>
        <position position="44"/>
    </location>
    <ligand>
        <name>K(+)</name>
        <dbReference type="ChEBI" id="CHEBI:29103"/>
    </ligand>
</feature>
<feature type="binding site" evidence="10">
    <location>
        <position position="283"/>
    </location>
    <ligand>
        <name>ATP</name>
        <dbReference type="ChEBI" id="CHEBI:30616"/>
        <note>ligand shared between two neighboring subunits</note>
    </ligand>
</feature>
<dbReference type="Pfam" id="PF02772">
    <property type="entry name" value="S-AdoMet_synt_M"/>
    <property type="match status" value="1"/>
</dbReference>
<keyword evidence="9 10" id="KW-0630">Potassium</keyword>
<keyword evidence="3 10" id="KW-0554">One-carbon metabolism</keyword>
<comment type="similarity">
    <text evidence="2 10 12">Belongs to the AdoMet synthase family.</text>
</comment>
<keyword evidence="8 10" id="KW-0460">Magnesium</keyword>
<evidence type="ECO:0000256" key="4">
    <source>
        <dbReference type="ARBA" id="ARBA00022679"/>
    </source>
</evidence>
<dbReference type="GO" id="GO:0000287">
    <property type="term" value="F:magnesium ion binding"/>
    <property type="evidence" value="ECO:0007669"/>
    <property type="project" value="UniProtKB-UniRule"/>
</dbReference>
<dbReference type="FunFam" id="3.30.300.10:FF:000003">
    <property type="entry name" value="S-adenosylmethionine synthase"/>
    <property type="match status" value="1"/>
</dbReference>
<dbReference type="InterPro" id="IPR022631">
    <property type="entry name" value="ADOMET_SYNTHASE_CS"/>
</dbReference>
<dbReference type="Proteomes" id="UP000238634">
    <property type="component" value="Unassembled WGS sequence"/>
</dbReference>
<dbReference type="NCBIfam" id="TIGR01034">
    <property type="entry name" value="metK"/>
    <property type="match status" value="1"/>
</dbReference>
<comment type="subcellular location">
    <subcellularLocation>
        <location evidence="10 11">Cytoplasm</location>
    </subcellularLocation>
</comment>
<evidence type="ECO:0000313" key="16">
    <source>
        <dbReference type="EMBL" id="PSB18036.1"/>
    </source>
</evidence>
<dbReference type="STRING" id="1920490.GCA_001895925_05170"/>
<evidence type="ECO:0000313" key="17">
    <source>
        <dbReference type="Proteomes" id="UP000238634"/>
    </source>
</evidence>
<dbReference type="PIRSF" id="PIRSF000497">
    <property type="entry name" value="MAT"/>
    <property type="match status" value="1"/>
</dbReference>
<dbReference type="AlphaFoldDB" id="A0A2T1DC45"/>
<dbReference type="OrthoDB" id="9801686at2"/>
<gene>
    <name evidence="10" type="primary">metK</name>
    <name evidence="16" type="ORF">C7B65_16950</name>
</gene>
<dbReference type="UniPathway" id="UPA00315">
    <property type="reaction ID" value="UER00080"/>
</dbReference>
<protein>
    <recommendedName>
        <fullName evidence="10">S-adenosylmethionine synthase</fullName>
        <shortName evidence="10">AdoMet synthase</shortName>
        <ecNumber evidence="10">2.5.1.6</ecNumber>
    </recommendedName>
    <alternativeName>
        <fullName evidence="10">MAT</fullName>
    </alternativeName>
    <alternativeName>
        <fullName evidence="10">Methionine adenosyltransferase</fullName>
    </alternativeName>
</protein>
<evidence type="ECO:0000256" key="12">
    <source>
        <dbReference type="RuleBase" id="RU004462"/>
    </source>
</evidence>
<dbReference type="InterPro" id="IPR002133">
    <property type="entry name" value="S-AdoMet_synthetase"/>
</dbReference>
<feature type="region of interest" description="Flexible loop" evidence="10">
    <location>
        <begin position="100"/>
        <end position="110"/>
    </location>
</feature>
<comment type="cofactor">
    <cofactor evidence="10">
        <name>K(+)</name>
        <dbReference type="ChEBI" id="CHEBI:29103"/>
    </cofactor>
    <text evidence="10">Binds 1 potassium ion per subunit.</text>
</comment>
<keyword evidence="7 10" id="KW-0067">ATP-binding</keyword>
<comment type="catalytic activity">
    <reaction evidence="10">
        <text>L-methionine + ATP + H2O = S-adenosyl-L-methionine + phosphate + diphosphate</text>
        <dbReference type="Rhea" id="RHEA:21080"/>
        <dbReference type="ChEBI" id="CHEBI:15377"/>
        <dbReference type="ChEBI" id="CHEBI:30616"/>
        <dbReference type="ChEBI" id="CHEBI:33019"/>
        <dbReference type="ChEBI" id="CHEBI:43474"/>
        <dbReference type="ChEBI" id="CHEBI:57844"/>
        <dbReference type="ChEBI" id="CHEBI:59789"/>
        <dbReference type="EC" id="2.5.1.6"/>
    </reaction>
</comment>
<feature type="binding site" evidence="10">
    <location>
        <position position="287"/>
    </location>
    <ligand>
        <name>ATP</name>
        <dbReference type="ChEBI" id="CHEBI:30616"/>
        <note>ligand shared between two neighboring subunits</note>
    </ligand>
</feature>
<dbReference type="RefSeq" id="WP_073073569.1">
    <property type="nucleotide sequence ID" value="NZ_MPPI01000023.1"/>
</dbReference>
<dbReference type="GO" id="GO:0006556">
    <property type="term" value="P:S-adenosylmethionine biosynthetic process"/>
    <property type="evidence" value="ECO:0007669"/>
    <property type="project" value="UniProtKB-UniRule"/>
</dbReference>
<dbReference type="HAMAP" id="MF_00086">
    <property type="entry name" value="S_AdoMet_synth1"/>
    <property type="match status" value="1"/>
</dbReference>
<dbReference type="PROSITE" id="PS00377">
    <property type="entry name" value="ADOMET_SYNTHASE_2"/>
    <property type="match status" value="1"/>
</dbReference>
<dbReference type="EC" id="2.5.1.6" evidence="10"/>
<dbReference type="PROSITE" id="PS00376">
    <property type="entry name" value="ADOMET_SYNTHASE_1"/>
    <property type="match status" value="1"/>
</dbReference>
<evidence type="ECO:0000256" key="9">
    <source>
        <dbReference type="ARBA" id="ARBA00022958"/>
    </source>
</evidence>
<dbReference type="InterPro" id="IPR022630">
    <property type="entry name" value="S-AdoMet_synt_C"/>
</dbReference>
<keyword evidence="17" id="KW-1185">Reference proteome</keyword>
<dbReference type="Pfam" id="PF00438">
    <property type="entry name" value="S-AdoMet_synt_N"/>
    <property type="match status" value="1"/>
</dbReference>
<comment type="pathway">
    <text evidence="1 10">Amino-acid biosynthesis; S-adenosyl-L-methionine biosynthesis; S-adenosyl-L-methionine from L-methionine: step 1/1.</text>
</comment>
<dbReference type="GO" id="GO:0005524">
    <property type="term" value="F:ATP binding"/>
    <property type="evidence" value="ECO:0007669"/>
    <property type="project" value="UniProtKB-UniRule"/>
</dbReference>
<evidence type="ECO:0000256" key="7">
    <source>
        <dbReference type="ARBA" id="ARBA00022840"/>
    </source>
</evidence>
<feature type="binding site" description="in other chain" evidence="10">
    <location>
        <position position="291"/>
    </location>
    <ligand>
        <name>L-methionine</name>
        <dbReference type="ChEBI" id="CHEBI:57844"/>
        <note>ligand shared between two neighboring subunits</note>
    </ligand>
</feature>
<keyword evidence="4 10" id="KW-0808">Transferase</keyword>
<dbReference type="EMBL" id="PVWG01000021">
    <property type="protein sequence ID" value="PSB18036.1"/>
    <property type="molecule type" value="Genomic_DNA"/>
</dbReference>
<dbReference type="InterPro" id="IPR022636">
    <property type="entry name" value="S-AdoMet_synthetase_sfam"/>
</dbReference>
<reference evidence="16 17" key="2">
    <citation type="submission" date="2018-03" db="EMBL/GenBank/DDBJ databases">
        <title>The ancient ancestry and fast evolution of plastids.</title>
        <authorList>
            <person name="Moore K.R."/>
            <person name="Magnabosco C."/>
            <person name="Momper L."/>
            <person name="Gold D.A."/>
            <person name="Bosak T."/>
            <person name="Fournier G.P."/>
        </authorList>
    </citation>
    <scope>NUCLEOTIDE SEQUENCE [LARGE SCALE GENOMIC DNA]</scope>
    <source>
        <strain evidence="16 17">ULC007</strain>
    </source>
</reference>
<dbReference type="GO" id="GO:0005737">
    <property type="term" value="C:cytoplasm"/>
    <property type="evidence" value="ECO:0007669"/>
    <property type="project" value="UniProtKB-SubCell"/>
</dbReference>
<organism evidence="16 17">
    <name type="scientific">Phormidesmis priestleyi ULC007</name>
    <dbReference type="NCBI Taxonomy" id="1920490"/>
    <lineage>
        <taxon>Bacteria</taxon>
        <taxon>Bacillati</taxon>
        <taxon>Cyanobacteriota</taxon>
        <taxon>Cyanophyceae</taxon>
        <taxon>Leptolyngbyales</taxon>
        <taxon>Leptolyngbyaceae</taxon>
        <taxon>Phormidesmis</taxon>
    </lineage>
</organism>
<feature type="domain" description="S-adenosylmethionine synthetase N-terminal" evidence="13">
    <location>
        <begin position="5"/>
        <end position="102"/>
    </location>
</feature>
<keyword evidence="10" id="KW-0963">Cytoplasm</keyword>
<reference evidence="16 17" key="1">
    <citation type="submission" date="2018-02" db="EMBL/GenBank/DDBJ databases">
        <authorList>
            <person name="Cohen D.B."/>
            <person name="Kent A.D."/>
        </authorList>
    </citation>
    <scope>NUCLEOTIDE SEQUENCE [LARGE SCALE GENOMIC DNA]</scope>
    <source>
        <strain evidence="16 17">ULC007</strain>
    </source>
</reference>
<feature type="binding site" evidence="10">
    <location>
        <position position="260"/>
    </location>
    <ligand>
        <name>L-methionine</name>
        <dbReference type="ChEBI" id="CHEBI:57844"/>
        <note>ligand shared between two neighboring subunits</note>
    </ligand>
</feature>
<evidence type="ECO:0000259" key="13">
    <source>
        <dbReference type="Pfam" id="PF00438"/>
    </source>
</evidence>
<dbReference type="SUPFAM" id="SSF55973">
    <property type="entry name" value="S-adenosylmethionine synthetase"/>
    <property type="match status" value="3"/>
</dbReference>
<evidence type="ECO:0000256" key="8">
    <source>
        <dbReference type="ARBA" id="ARBA00022842"/>
    </source>
</evidence>
<feature type="binding site" evidence="10">
    <location>
        <position position="260"/>
    </location>
    <ligand>
        <name>ATP</name>
        <dbReference type="ChEBI" id="CHEBI:30616"/>
        <note>ligand shared between two neighboring subunits</note>
    </ligand>
</feature>
<keyword evidence="5 10" id="KW-0479">Metal-binding</keyword>
<sequence length="419" mass="45178">MSRRYFFTSESVTEGHPDKICDQISDTILDALLAQDPKSRVAAEVVVNTGLVLITGEITSKAQVNFIDLARQKIAEIGYTGAENGFSANSCAVLIAIDEQSPDIAQGVNTAHESREESSQEALDAIGAGDQGIMFGFACNETPELMPLPISLAHRISRKLAIVRKTGQLSYLRPDGKTQVTVLYENDRPVGIDTILISTQHTATIGDITDDAAILARIKEDLWALVVEPTFEDVEIKPDANTRFLVNPTGKFVIGGPQGDSGLTGRKIIVDTYGGYSRHGGGAFSGKDPTKVDRSAAYACRYVAKNIVAAGLADKCEVQLSYAIGVARPVSIMIETFGTGKVADSQLLELVNQHFELRPAGIIQEFNLRGLPGERGGRFYQDVAAYGHFGRTDLELPWEQIDKVAVLKEALAQPAAARA</sequence>
<evidence type="ECO:0000256" key="3">
    <source>
        <dbReference type="ARBA" id="ARBA00022563"/>
    </source>
</evidence>
<comment type="subunit">
    <text evidence="10">Homotetramer; dimer of dimers.</text>
</comment>
<evidence type="ECO:0000256" key="1">
    <source>
        <dbReference type="ARBA" id="ARBA00005224"/>
    </source>
</evidence>
<accession>A0A2T1DC45</accession>
<dbReference type="Pfam" id="PF02773">
    <property type="entry name" value="S-AdoMet_synt_C"/>
    <property type="match status" value="1"/>
</dbReference>
<dbReference type="InterPro" id="IPR022628">
    <property type="entry name" value="S-AdoMet_synt_N"/>
</dbReference>
<dbReference type="InterPro" id="IPR022629">
    <property type="entry name" value="S-AdoMet_synt_central"/>
</dbReference>
<feature type="binding site" description="in other chain" evidence="10">
    <location>
        <position position="57"/>
    </location>
    <ligand>
        <name>L-methionine</name>
        <dbReference type="ChEBI" id="CHEBI:57844"/>
        <note>ligand shared between two neighboring subunits</note>
    </ligand>
</feature>
<evidence type="ECO:0000256" key="11">
    <source>
        <dbReference type="RuleBase" id="RU000542"/>
    </source>
</evidence>
<comment type="caution">
    <text evidence="16">The sequence shown here is derived from an EMBL/GenBank/DDBJ whole genome shotgun (WGS) entry which is preliminary data.</text>
</comment>
<feature type="domain" description="S-adenosylmethionine synthetase C-terminal" evidence="15">
    <location>
        <begin position="254"/>
        <end position="400"/>
    </location>
</feature>
<evidence type="ECO:0000259" key="14">
    <source>
        <dbReference type="Pfam" id="PF02772"/>
    </source>
</evidence>
<feature type="binding site" description="in other chain" evidence="10">
    <location>
        <position position="100"/>
    </location>
    <ligand>
        <name>L-methionine</name>
        <dbReference type="ChEBI" id="CHEBI:57844"/>
        <note>ligand shared between two neighboring subunits</note>
    </ligand>
</feature>
<evidence type="ECO:0000256" key="2">
    <source>
        <dbReference type="ARBA" id="ARBA00009685"/>
    </source>
</evidence>
<feature type="binding site" description="in other chain" evidence="10">
    <location>
        <position position="16"/>
    </location>
    <ligand>
        <name>ATP</name>
        <dbReference type="ChEBI" id="CHEBI:30616"/>
        <note>ligand shared between two neighboring subunits</note>
    </ligand>
</feature>
<proteinExistence type="inferred from homology"/>
<feature type="binding site" description="in other chain" evidence="10">
    <location>
        <begin position="266"/>
        <end position="267"/>
    </location>
    <ligand>
        <name>ATP</name>
        <dbReference type="ChEBI" id="CHEBI:30616"/>
        <note>ligand shared between two neighboring subunits</note>
    </ligand>
</feature>
<dbReference type="GO" id="GO:0004478">
    <property type="term" value="F:methionine adenosyltransferase activity"/>
    <property type="evidence" value="ECO:0007669"/>
    <property type="project" value="UniProtKB-UniRule"/>
</dbReference>
<name>A0A2T1DC45_9CYAN</name>
<feature type="binding site" description="in other chain" evidence="10">
    <location>
        <begin position="251"/>
        <end position="252"/>
    </location>
    <ligand>
        <name>ATP</name>
        <dbReference type="ChEBI" id="CHEBI:30616"/>
        <note>ligand shared between two neighboring subunits</note>
    </ligand>
</feature>
<evidence type="ECO:0000256" key="10">
    <source>
        <dbReference type="HAMAP-Rule" id="MF_00086"/>
    </source>
</evidence>
<dbReference type="GO" id="GO:0006730">
    <property type="term" value="P:one-carbon metabolic process"/>
    <property type="evidence" value="ECO:0007669"/>
    <property type="project" value="UniProtKB-KW"/>
</dbReference>
<feature type="domain" description="S-adenosylmethionine synthetase central" evidence="14">
    <location>
        <begin position="126"/>
        <end position="252"/>
    </location>
</feature>
<comment type="function">
    <text evidence="10">Catalyzes the formation of S-adenosylmethionine (AdoMet) from methionine and ATP. The overall synthetic reaction is composed of two sequential steps, AdoMet formation and the subsequent tripolyphosphate hydrolysis which occurs prior to release of AdoMet from the enzyme.</text>
</comment>
<comment type="cofactor">
    <cofactor evidence="10">
        <name>Mg(2+)</name>
        <dbReference type="ChEBI" id="CHEBI:18420"/>
    </cofactor>
    <text evidence="10">Binds 2 divalent ions per subunit.</text>
</comment>
<dbReference type="CDD" id="cd18079">
    <property type="entry name" value="S-AdoMet_synt"/>
    <property type="match status" value="1"/>
</dbReference>
<dbReference type="PANTHER" id="PTHR11964">
    <property type="entry name" value="S-ADENOSYLMETHIONINE SYNTHETASE"/>
    <property type="match status" value="1"/>
</dbReference>
<feature type="binding site" evidence="10">
    <location>
        <position position="18"/>
    </location>
    <ligand>
        <name>Mg(2+)</name>
        <dbReference type="ChEBI" id="CHEBI:18420"/>
    </ligand>
</feature>
<keyword evidence="6 10" id="KW-0547">Nucleotide-binding</keyword>
<evidence type="ECO:0000256" key="6">
    <source>
        <dbReference type="ARBA" id="ARBA00022741"/>
    </source>
</evidence>
<evidence type="ECO:0000259" key="15">
    <source>
        <dbReference type="Pfam" id="PF02773"/>
    </source>
</evidence>
<dbReference type="Gene3D" id="3.30.300.10">
    <property type="match status" value="3"/>
</dbReference>
<evidence type="ECO:0000256" key="5">
    <source>
        <dbReference type="ARBA" id="ARBA00022723"/>
    </source>
</evidence>
<feature type="binding site" description="in other chain" evidence="10">
    <location>
        <begin position="175"/>
        <end position="177"/>
    </location>
    <ligand>
        <name>ATP</name>
        <dbReference type="ChEBI" id="CHEBI:30616"/>
        <note>ligand shared between two neighboring subunits</note>
    </ligand>
</feature>